<reference evidence="2 3" key="1">
    <citation type="submission" date="2024-02" db="EMBL/GenBank/DDBJ databases">
        <authorList>
            <person name="Chen Y."/>
            <person name="Shah S."/>
            <person name="Dougan E. K."/>
            <person name="Thang M."/>
            <person name="Chan C."/>
        </authorList>
    </citation>
    <scope>NUCLEOTIDE SEQUENCE [LARGE SCALE GENOMIC DNA]</scope>
</reference>
<name>A0ABP0N6P8_9DINO</name>
<organism evidence="2 3">
    <name type="scientific">Durusdinium trenchii</name>
    <dbReference type="NCBI Taxonomy" id="1381693"/>
    <lineage>
        <taxon>Eukaryota</taxon>
        <taxon>Sar</taxon>
        <taxon>Alveolata</taxon>
        <taxon>Dinophyceae</taxon>
        <taxon>Suessiales</taxon>
        <taxon>Symbiodiniaceae</taxon>
        <taxon>Durusdinium</taxon>
    </lineage>
</organism>
<sequence length="123" mass="13522">MAVVENPESPILESQSPFYLQWRSTRPGRVSWKKDDVVQLATSMKNNLPMEVVTVISDPNYKGGSFDQPEEPHGSPKCQRIGKKPRMAPAPCEGQSIQGAVGLLHLPRVPDARLLAGEEAFQA</sequence>
<dbReference type="EMBL" id="CAXAMN010021423">
    <property type="protein sequence ID" value="CAK9059457.1"/>
    <property type="molecule type" value="Genomic_DNA"/>
</dbReference>
<proteinExistence type="predicted"/>
<keyword evidence="3" id="KW-1185">Reference proteome</keyword>
<gene>
    <name evidence="2" type="ORF">CCMP2556_LOCUS29271</name>
</gene>
<evidence type="ECO:0000256" key="1">
    <source>
        <dbReference type="SAM" id="MobiDB-lite"/>
    </source>
</evidence>
<dbReference type="Proteomes" id="UP001642484">
    <property type="component" value="Unassembled WGS sequence"/>
</dbReference>
<evidence type="ECO:0000313" key="3">
    <source>
        <dbReference type="Proteomes" id="UP001642484"/>
    </source>
</evidence>
<protein>
    <submittedName>
        <fullName evidence="2">Uncharacterized protein</fullName>
    </submittedName>
</protein>
<comment type="caution">
    <text evidence="2">The sequence shown here is derived from an EMBL/GenBank/DDBJ whole genome shotgun (WGS) entry which is preliminary data.</text>
</comment>
<accession>A0ABP0N6P8</accession>
<feature type="region of interest" description="Disordered" evidence="1">
    <location>
        <begin position="59"/>
        <end position="93"/>
    </location>
</feature>
<evidence type="ECO:0000313" key="2">
    <source>
        <dbReference type="EMBL" id="CAK9059457.1"/>
    </source>
</evidence>